<dbReference type="Proteomes" id="UP000019763">
    <property type="component" value="Unassembled WGS sequence"/>
</dbReference>
<evidence type="ECO:0000259" key="1">
    <source>
        <dbReference type="PROSITE" id="PS50213"/>
    </source>
</evidence>
<name>A0A023B234_GRENI</name>
<sequence length="671" mass="75253">MEGESVGSSTEPSLTTSAAVIRALSSSSTAWEETTSSSVAETTAASQPLSWLKHTFVKDKTPLQALVEQADVRIIGDSVRTSDKYESLKMIGMTLFIPVDSAFDQLPFELSTITQNGVVKENPEAYNWTAVEPCLGCQSMRPHYSFKPTLGVSAAHAKIAKDLEDLILYHVVRRQVPPGMIEKKMKLNMRSEMNGSTLSIEYAMPGAGSGSQAGPSSAGYSSITGQQHKQLPASNAVPSVVIGSTGARVLEVVHCRNGFIYKLDRPLTPSFNVNAPTLMEYISNHPEYTRLKYLLLHSHLFDGWIGSAGPITVLLIKDDGWKINGIPVPDCFFKALVRPANRDMLLKILKWVTVPGIWRRGEIENSQWLLNTEAPALMVNHVYRLVDNTGKKALSNDGAHVFANGKYFGTVPPREPEIIITGEDGIGSEDGPEVFRGNGDLLILIEGKEVIEWNIPLHNGYAHVLSELPLRPDIDLTPVLWDCLDFLCSECPIVTKFALKFLDNGGLLPDVSNPKAYIVPNGIRPDWVCSNHRNWFPPGWELREWKKYIDAAKMNNYKQAQKLAKEGWFKAAAKREKLLDQYEEARQHLKRIWAHYHDPQSYVMGRKEDPTHLLGWLNSKRDLSMKPGICEPRDRMYKHRHGFSHQSNSIIVDDEDIGFSYDDWKYITQWI</sequence>
<dbReference type="InterPro" id="IPR036378">
    <property type="entry name" value="FAS1_dom_sf"/>
</dbReference>
<comment type="caution">
    <text evidence="2">The sequence shown here is derived from an EMBL/GenBank/DDBJ whole genome shotgun (WGS) entry which is preliminary data.</text>
</comment>
<accession>A0A023B234</accession>
<gene>
    <name evidence="2" type="ORF">GNI_125680</name>
</gene>
<dbReference type="SUPFAM" id="SSF82153">
    <property type="entry name" value="FAS1 domain"/>
    <property type="match status" value="2"/>
</dbReference>
<dbReference type="GeneID" id="22914427"/>
<dbReference type="EMBL" id="AFNH02000936">
    <property type="protein sequence ID" value="EZG50577.1"/>
    <property type="molecule type" value="Genomic_DNA"/>
</dbReference>
<proteinExistence type="predicted"/>
<dbReference type="VEuPathDB" id="CryptoDB:GNI_125680"/>
<evidence type="ECO:0000313" key="3">
    <source>
        <dbReference type="Proteomes" id="UP000019763"/>
    </source>
</evidence>
<feature type="domain" description="FAS1" evidence="1">
    <location>
        <begin position="59"/>
        <end position="267"/>
    </location>
</feature>
<dbReference type="eggNOG" id="ENOG502QQGX">
    <property type="taxonomic scope" value="Eukaryota"/>
</dbReference>
<evidence type="ECO:0000313" key="2">
    <source>
        <dbReference type="EMBL" id="EZG50577.1"/>
    </source>
</evidence>
<dbReference type="InterPro" id="IPR000782">
    <property type="entry name" value="FAS1_domain"/>
</dbReference>
<protein>
    <recommendedName>
        <fullName evidence="1">FAS1 domain-containing protein</fullName>
    </recommendedName>
</protein>
<organism evidence="2 3">
    <name type="scientific">Gregarina niphandrodes</name>
    <name type="common">Septate eugregarine</name>
    <dbReference type="NCBI Taxonomy" id="110365"/>
    <lineage>
        <taxon>Eukaryota</taxon>
        <taxon>Sar</taxon>
        <taxon>Alveolata</taxon>
        <taxon>Apicomplexa</taxon>
        <taxon>Conoidasida</taxon>
        <taxon>Gregarinasina</taxon>
        <taxon>Eugregarinorida</taxon>
        <taxon>Gregarinidae</taxon>
        <taxon>Gregarina</taxon>
    </lineage>
</organism>
<dbReference type="PROSITE" id="PS50213">
    <property type="entry name" value="FAS1"/>
    <property type="match status" value="1"/>
</dbReference>
<dbReference type="OrthoDB" id="347346at2759"/>
<keyword evidence="3" id="KW-1185">Reference proteome</keyword>
<dbReference type="AlphaFoldDB" id="A0A023B234"/>
<reference evidence="2" key="1">
    <citation type="submission" date="2013-12" db="EMBL/GenBank/DDBJ databases">
        <authorList>
            <person name="Omoto C.K."/>
            <person name="Sibley D."/>
            <person name="Venepally P."/>
            <person name="Hadjithomas M."/>
            <person name="Karamycheva S."/>
            <person name="Brunk B."/>
            <person name="Roos D."/>
            <person name="Caler E."/>
            <person name="Lorenzi H."/>
        </authorList>
    </citation>
    <scope>NUCLEOTIDE SEQUENCE</scope>
</reference>
<dbReference type="RefSeq" id="XP_011132006.1">
    <property type="nucleotide sequence ID" value="XM_011133704.1"/>
</dbReference>
<dbReference type="Gene3D" id="2.30.180.10">
    <property type="entry name" value="FAS1 domain"/>
    <property type="match status" value="2"/>
</dbReference>